<proteinExistence type="predicted"/>
<protein>
    <submittedName>
        <fullName evidence="3">F-box domain-containing protein</fullName>
    </submittedName>
</protein>
<dbReference type="InterPro" id="IPR036047">
    <property type="entry name" value="F-box-like_dom_sf"/>
</dbReference>
<dbReference type="AlphaFoldDB" id="A0A0K0F5B1"/>
<dbReference type="SMART" id="SM00256">
    <property type="entry name" value="FBOX"/>
    <property type="match status" value="1"/>
</dbReference>
<reference evidence="3" key="2">
    <citation type="submission" date="2015-08" db="UniProtKB">
        <authorList>
            <consortium name="WormBaseParasite"/>
        </authorList>
    </citation>
    <scope>IDENTIFICATION</scope>
</reference>
<dbReference type="WBParaSite" id="SVE_0400200.1">
    <property type="protein sequence ID" value="SVE_0400200.1"/>
    <property type="gene ID" value="SVE_0400200"/>
</dbReference>
<dbReference type="Proteomes" id="UP000035680">
    <property type="component" value="Unassembled WGS sequence"/>
</dbReference>
<dbReference type="SUPFAM" id="SSF81383">
    <property type="entry name" value="F-box domain"/>
    <property type="match status" value="1"/>
</dbReference>
<organism evidence="2 3">
    <name type="scientific">Strongyloides venezuelensis</name>
    <name type="common">Threadworm</name>
    <dbReference type="NCBI Taxonomy" id="75913"/>
    <lineage>
        <taxon>Eukaryota</taxon>
        <taxon>Metazoa</taxon>
        <taxon>Ecdysozoa</taxon>
        <taxon>Nematoda</taxon>
        <taxon>Chromadorea</taxon>
        <taxon>Rhabditida</taxon>
        <taxon>Tylenchina</taxon>
        <taxon>Panagrolaimomorpha</taxon>
        <taxon>Strongyloidoidea</taxon>
        <taxon>Strongyloididae</taxon>
        <taxon>Strongyloides</taxon>
    </lineage>
</organism>
<dbReference type="CDD" id="cd09917">
    <property type="entry name" value="F-box_SF"/>
    <property type="match status" value="1"/>
</dbReference>
<feature type="domain" description="F-box" evidence="1">
    <location>
        <begin position="9"/>
        <end position="55"/>
    </location>
</feature>
<evidence type="ECO:0000313" key="2">
    <source>
        <dbReference type="Proteomes" id="UP000035680"/>
    </source>
</evidence>
<name>A0A0K0F5B1_STRVS</name>
<evidence type="ECO:0000313" key="3">
    <source>
        <dbReference type="WBParaSite" id="SVE_0400200.1"/>
    </source>
</evidence>
<dbReference type="PROSITE" id="PS50181">
    <property type="entry name" value="FBOX"/>
    <property type="match status" value="1"/>
</dbReference>
<evidence type="ECO:0000259" key="1">
    <source>
        <dbReference type="PROSITE" id="PS50181"/>
    </source>
</evidence>
<dbReference type="Pfam" id="PF00646">
    <property type="entry name" value="F-box"/>
    <property type="match status" value="1"/>
</dbReference>
<accession>A0A0K0F5B1</accession>
<dbReference type="InterPro" id="IPR001810">
    <property type="entry name" value="F-box_dom"/>
</dbReference>
<reference evidence="2" key="1">
    <citation type="submission" date="2014-07" db="EMBL/GenBank/DDBJ databases">
        <authorList>
            <person name="Martin A.A"/>
            <person name="De Silva N."/>
        </authorList>
    </citation>
    <scope>NUCLEOTIDE SEQUENCE</scope>
</reference>
<sequence length="324" mass="38428">MAAEDIFSTLSITSLPNEVLRIILKELDWKSIYRTRLTSKFFNTFITSNIKYLPKPRLLSLDISSFEESDGSIKFSYKLTNSLKTIEFKRFYLSKDENKIEKLKNYLSRLDLTNGINLCINTTGKTIIFDLLNSYFQENTNFYYIKLFIDKNQEFESFSSFIQKMKYIVYFHIVKICFQDQIIPSDYTLPMVDKMRSLTISECDCTNFVNPLMISKLFSNNKELNTMEILSKCYKFQKDLLKNIKNRQKICDGSENHMNYILTFSHQSLIGAFDDVRNFFPCGNYHIVPYREKAGKFDVYKRCDKCNHDNLITFQYYKSFSFRQ</sequence>
<keyword evidence="2" id="KW-1185">Reference proteome</keyword>